<evidence type="ECO:0000256" key="6">
    <source>
        <dbReference type="ARBA" id="ARBA00023027"/>
    </source>
</evidence>
<evidence type="ECO:0000256" key="1">
    <source>
        <dbReference type="ARBA" id="ARBA00022490"/>
    </source>
</evidence>
<feature type="transmembrane region" description="Helical" evidence="11">
    <location>
        <begin position="551"/>
        <end position="570"/>
    </location>
</feature>
<comment type="caution">
    <text evidence="12">The sequence shown here is derived from an EMBL/GenBank/DDBJ whole genome shotgun (WGS) entry which is preliminary data.</text>
</comment>
<reference evidence="12 13" key="1">
    <citation type="journal article" date="2020" name="Int. J. Syst. Evol. Microbiol.">
        <title>Reclassification of Streptomyces castelarensis and Streptomyces sporoclivatus as later heterotypic synonyms of Streptomyces antimycoticus.</title>
        <authorList>
            <person name="Komaki H."/>
            <person name="Tamura T."/>
        </authorList>
    </citation>
    <scope>NUCLEOTIDE SEQUENCE [LARGE SCALE GENOMIC DNA]</scope>
    <source>
        <strain evidence="12 13">NBRC 13459</strain>
    </source>
</reference>
<dbReference type="PANTHER" id="PTHR43616:SF5">
    <property type="entry name" value="GLYCEROL DEHYDROGENASE 1"/>
    <property type="match status" value="1"/>
</dbReference>
<feature type="transmembrane region" description="Helical" evidence="11">
    <location>
        <begin position="406"/>
        <end position="439"/>
    </location>
</feature>
<dbReference type="AlphaFoldDB" id="A0A4D4LJ14"/>
<keyword evidence="11" id="KW-0472">Membrane</keyword>
<dbReference type="EMBL" id="BJHW01000001">
    <property type="protein sequence ID" value="GDY57869.1"/>
    <property type="molecule type" value="Genomic_DNA"/>
</dbReference>
<keyword evidence="11" id="KW-0812">Transmembrane</keyword>
<feature type="region of interest" description="Disordered" evidence="10">
    <location>
        <begin position="303"/>
        <end position="356"/>
    </location>
</feature>
<protein>
    <submittedName>
        <fullName evidence="12">Uncharacterized protein</fullName>
    </submittedName>
</protein>
<feature type="transmembrane region" description="Helical" evidence="11">
    <location>
        <begin position="582"/>
        <end position="604"/>
    </location>
</feature>
<feature type="region of interest" description="Disordered" evidence="10">
    <location>
        <begin position="236"/>
        <end position="275"/>
    </location>
</feature>
<dbReference type="InterPro" id="IPR000462">
    <property type="entry name" value="CDP-OH_P_trans"/>
</dbReference>
<evidence type="ECO:0000256" key="4">
    <source>
        <dbReference type="ARBA" id="ARBA00022857"/>
    </source>
</evidence>
<accession>A0A4D4LJ14</accession>
<feature type="compositionally biased region" description="Low complexity" evidence="10">
    <location>
        <begin position="247"/>
        <end position="270"/>
    </location>
</feature>
<dbReference type="InterPro" id="IPR016205">
    <property type="entry name" value="Glycerol_DH"/>
</dbReference>
<dbReference type="Pfam" id="PF01066">
    <property type="entry name" value="CDP-OH_P_transf"/>
    <property type="match status" value="1"/>
</dbReference>
<name>A0A4D4LJ14_STRVO</name>
<dbReference type="Pfam" id="PF13685">
    <property type="entry name" value="Fe-ADH_2"/>
    <property type="match status" value="1"/>
</dbReference>
<dbReference type="SUPFAM" id="SSF56796">
    <property type="entry name" value="Dehydroquinate synthase-like"/>
    <property type="match status" value="1"/>
</dbReference>
<keyword evidence="3" id="KW-0479">Metal-binding</keyword>
<evidence type="ECO:0000256" key="9">
    <source>
        <dbReference type="ARBA" id="ARBA00023264"/>
    </source>
</evidence>
<dbReference type="Gene3D" id="1.20.120.1760">
    <property type="match status" value="1"/>
</dbReference>
<sequence>MPVLTRLIPSPLVVDIRAGALDDLAGVLADQRISSSGKLAIAISGGSGALLRERLAPALPGASWYEVGGGTLDDAIKLADRMKSGHYDAVVGLGGGKIIDCAKFAAARIGLPLVAVATNLSHDGLCSPVATLDNDAGRGSYGVPNPIAVVIDLDVIREAPVRFVRSGIGDALSNISAVADWELSNRETGEQIDGLAAAMARQAGEAVLRHPGGVGDDSFLQVLAEGLVLTGISMSVAGTPARPPVPATRSTTPSTSSSPSAPPATASSAVWPPPSRCVCAGRTRSRSTWPRCCTGTGCPCCPRRSASPWTSSSRSWSSLRRRAPAATRSSSTSTSHPTRSGTHTPTMPKQSVKPSVAELRPVVHPAGVKDRRSGEHWAGRLYMREISLRCDRHLVNTRVTPNQLTYLMTVFGALAAPALLVPGIAGAVLGVLMVQLYLLLDCVDGEIARWKQQFSLSGVYLDRVGAYLCDAAVLVGFGLRAADLWGSGRIDWLWAFLGTLAALGAILIKAETDLVGVARHQGGLPPVKEAAAEPRSSGVALARRAAAALKFHRLVLGVEASLLILVVAIVDQVRGDLFFTRLGVAVLAGIALLQTLLHLVSILASSRLK</sequence>
<keyword evidence="13" id="KW-1185">Reference proteome</keyword>
<proteinExistence type="predicted"/>
<feature type="transmembrane region" description="Helical" evidence="11">
    <location>
        <begin position="492"/>
        <end position="510"/>
    </location>
</feature>
<keyword evidence="4" id="KW-0521">NADP</keyword>
<keyword evidence="9" id="KW-1208">Phospholipid metabolism</keyword>
<gene>
    <name evidence="12" type="ORF">SVIO_084920</name>
</gene>
<evidence type="ECO:0000256" key="2">
    <source>
        <dbReference type="ARBA" id="ARBA00022516"/>
    </source>
</evidence>
<organism evidence="12 13">
    <name type="scientific">Streptomyces violaceusniger</name>
    <dbReference type="NCBI Taxonomy" id="68280"/>
    <lineage>
        <taxon>Bacteria</taxon>
        <taxon>Bacillati</taxon>
        <taxon>Actinomycetota</taxon>
        <taxon>Actinomycetes</taxon>
        <taxon>Kitasatosporales</taxon>
        <taxon>Streptomycetaceae</taxon>
        <taxon>Streptomyces</taxon>
        <taxon>Streptomyces violaceusniger group</taxon>
    </lineage>
</organism>
<keyword evidence="8" id="KW-0594">Phospholipid biosynthesis</keyword>
<keyword evidence="7" id="KW-0443">Lipid metabolism</keyword>
<feature type="transmembrane region" description="Helical" evidence="11">
    <location>
        <begin position="460"/>
        <end position="480"/>
    </location>
</feature>
<dbReference type="GO" id="GO:0016020">
    <property type="term" value="C:membrane"/>
    <property type="evidence" value="ECO:0007669"/>
    <property type="project" value="InterPro"/>
</dbReference>
<evidence type="ECO:0000256" key="8">
    <source>
        <dbReference type="ARBA" id="ARBA00023209"/>
    </source>
</evidence>
<dbReference type="PANTHER" id="PTHR43616">
    <property type="entry name" value="GLYCEROL DEHYDROGENASE"/>
    <property type="match status" value="1"/>
</dbReference>
<keyword evidence="5" id="KW-0560">Oxidoreductase</keyword>
<dbReference type="Proteomes" id="UP000301309">
    <property type="component" value="Unassembled WGS sequence"/>
</dbReference>
<evidence type="ECO:0000256" key="3">
    <source>
        <dbReference type="ARBA" id="ARBA00022723"/>
    </source>
</evidence>
<keyword evidence="2" id="KW-0444">Lipid biosynthesis</keyword>
<dbReference type="GO" id="GO:0008654">
    <property type="term" value="P:phospholipid biosynthetic process"/>
    <property type="evidence" value="ECO:0007669"/>
    <property type="project" value="UniProtKB-KW"/>
</dbReference>
<keyword evidence="6" id="KW-0520">NAD</keyword>
<dbReference type="InterPro" id="IPR043130">
    <property type="entry name" value="CDP-OH_PTrfase_TM_dom"/>
</dbReference>
<evidence type="ECO:0000256" key="5">
    <source>
        <dbReference type="ARBA" id="ARBA00023002"/>
    </source>
</evidence>
<evidence type="ECO:0000256" key="10">
    <source>
        <dbReference type="SAM" id="MobiDB-lite"/>
    </source>
</evidence>
<dbReference type="GO" id="GO:0046872">
    <property type="term" value="F:metal ion binding"/>
    <property type="evidence" value="ECO:0007669"/>
    <property type="project" value="UniProtKB-KW"/>
</dbReference>
<keyword evidence="11" id="KW-1133">Transmembrane helix</keyword>
<evidence type="ECO:0000256" key="7">
    <source>
        <dbReference type="ARBA" id="ARBA00023098"/>
    </source>
</evidence>
<feature type="compositionally biased region" description="Low complexity" evidence="10">
    <location>
        <begin position="303"/>
        <end position="346"/>
    </location>
</feature>
<evidence type="ECO:0000313" key="12">
    <source>
        <dbReference type="EMBL" id="GDY57869.1"/>
    </source>
</evidence>
<dbReference type="InterPro" id="IPR032837">
    <property type="entry name" value="G1PDH"/>
</dbReference>
<evidence type="ECO:0000313" key="13">
    <source>
        <dbReference type="Proteomes" id="UP000301309"/>
    </source>
</evidence>
<dbReference type="Gene3D" id="3.40.50.1970">
    <property type="match status" value="1"/>
</dbReference>
<dbReference type="GO" id="GO:0016780">
    <property type="term" value="F:phosphotransferase activity, for other substituted phosphate groups"/>
    <property type="evidence" value="ECO:0007669"/>
    <property type="project" value="InterPro"/>
</dbReference>
<evidence type="ECO:0000256" key="11">
    <source>
        <dbReference type="SAM" id="Phobius"/>
    </source>
</evidence>
<dbReference type="Gene3D" id="1.20.1090.10">
    <property type="entry name" value="Dehydroquinate synthase-like - alpha domain"/>
    <property type="match status" value="1"/>
</dbReference>
<keyword evidence="1" id="KW-0963">Cytoplasm</keyword>
<dbReference type="GO" id="GO:0016614">
    <property type="term" value="F:oxidoreductase activity, acting on CH-OH group of donors"/>
    <property type="evidence" value="ECO:0007669"/>
    <property type="project" value="InterPro"/>
</dbReference>